<accession>A0ABQ8IXG9</accession>
<dbReference type="Gene3D" id="3.30.420.10">
    <property type="entry name" value="Ribonuclease H-like superfamily/Ribonuclease H"/>
    <property type="match status" value="1"/>
</dbReference>
<reference evidence="2 3" key="2">
    <citation type="journal article" date="2022" name="Mol. Biol. Evol.">
        <title>Comparative Genomics Reveals Insights into the Divergent Evolution of Astigmatic Mites and Household Pest Adaptations.</title>
        <authorList>
            <person name="Xiong Q."/>
            <person name="Wan A.T."/>
            <person name="Liu X."/>
            <person name="Fung C.S."/>
            <person name="Xiao X."/>
            <person name="Malainual N."/>
            <person name="Hou J."/>
            <person name="Wang L."/>
            <person name="Wang M."/>
            <person name="Yang K.Y."/>
            <person name="Cui Y."/>
            <person name="Leung E.L."/>
            <person name="Nong W."/>
            <person name="Shin S.K."/>
            <person name="Au S.W."/>
            <person name="Jeong K.Y."/>
            <person name="Chew F.T."/>
            <person name="Hui J.H."/>
            <person name="Leung T.F."/>
            <person name="Tungtrongchitr A."/>
            <person name="Zhong N."/>
            <person name="Liu Z."/>
            <person name="Tsui S.K."/>
        </authorList>
    </citation>
    <scope>NUCLEOTIDE SEQUENCE [LARGE SCALE GENOMIC DNA]</scope>
    <source>
        <strain evidence="2">Derp</strain>
    </source>
</reference>
<reference evidence="2 3" key="1">
    <citation type="journal article" date="2018" name="J. Allergy Clin. Immunol.">
        <title>High-quality assembly of Dermatophagoides pteronyssinus genome and transcriptome reveals a wide range of novel allergens.</title>
        <authorList>
            <person name="Liu X.Y."/>
            <person name="Yang K.Y."/>
            <person name="Wang M.Q."/>
            <person name="Kwok J.S."/>
            <person name="Zeng X."/>
            <person name="Yang Z."/>
            <person name="Xiao X.J."/>
            <person name="Lau C.P."/>
            <person name="Li Y."/>
            <person name="Huang Z.M."/>
            <person name="Ba J.G."/>
            <person name="Yim A.K."/>
            <person name="Ouyang C.Y."/>
            <person name="Ngai S.M."/>
            <person name="Chan T.F."/>
            <person name="Leung E.L."/>
            <person name="Liu L."/>
            <person name="Liu Z.G."/>
            <person name="Tsui S.K."/>
        </authorList>
    </citation>
    <scope>NUCLEOTIDE SEQUENCE [LARGE SCALE GENOMIC DNA]</scope>
    <source>
        <strain evidence="2">Derp</strain>
    </source>
</reference>
<dbReference type="InterPro" id="IPR012337">
    <property type="entry name" value="RNaseH-like_sf"/>
</dbReference>
<dbReference type="InterPro" id="IPR002156">
    <property type="entry name" value="RNaseH_domain"/>
</dbReference>
<name>A0ABQ8IXG9_DERPT</name>
<evidence type="ECO:0000313" key="3">
    <source>
        <dbReference type="Proteomes" id="UP000887458"/>
    </source>
</evidence>
<dbReference type="InterPro" id="IPR036397">
    <property type="entry name" value="RNaseH_sf"/>
</dbReference>
<dbReference type="EMBL" id="NJHN03000101">
    <property type="protein sequence ID" value="KAH9414985.1"/>
    <property type="molecule type" value="Genomic_DNA"/>
</dbReference>
<sequence length="357" mass="40462">MSYTSTFLINNVMPIDIKIKERAAVERVKLLGKEQDENINIDLEKTVPVTSLPHPGKRIIKEYLKIVDHNEINTRIANEKISIFTDGSKLNNHTGAACIVTKNQQLIDQKKWKLADHCSVFQAELLAIKMSLLQFQPESNVTVQIFSDSRSSLEAIRDCNNCHPLVIDINNRIGELKEIGTNVYLYWIKAHTNYVWNEMADQLAKAATMESFAVEEYNKMPVSTFKHEYRQKANAEWTARNTEASTGRWTVRLIPSLATAERVQSKLGMSKLLTQVLSGHGATRHYLCRFKIIEDGTCLCSSNKQQTTEHLMLECPIWENSRHCITIKHGISQTDLANWHIILGKNNDLAQGIGSAS</sequence>
<comment type="caution">
    <text evidence="2">The sequence shown here is derived from an EMBL/GenBank/DDBJ whole genome shotgun (WGS) entry which is preliminary data.</text>
</comment>
<protein>
    <recommendedName>
        <fullName evidence="1">RNase H type-1 domain-containing protein</fullName>
    </recommendedName>
</protein>
<dbReference type="Pfam" id="PF00075">
    <property type="entry name" value="RNase_H"/>
    <property type="match status" value="1"/>
</dbReference>
<evidence type="ECO:0000313" key="2">
    <source>
        <dbReference type="EMBL" id="KAH9414985.1"/>
    </source>
</evidence>
<dbReference type="CDD" id="cd09276">
    <property type="entry name" value="Rnase_HI_RT_non_LTR"/>
    <property type="match status" value="1"/>
</dbReference>
<dbReference type="PROSITE" id="PS50879">
    <property type="entry name" value="RNASE_H_1"/>
    <property type="match status" value="1"/>
</dbReference>
<dbReference type="SUPFAM" id="SSF53098">
    <property type="entry name" value="Ribonuclease H-like"/>
    <property type="match status" value="1"/>
</dbReference>
<dbReference type="Proteomes" id="UP000887458">
    <property type="component" value="Unassembled WGS sequence"/>
</dbReference>
<feature type="domain" description="RNase H type-1" evidence="1">
    <location>
        <begin position="77"/>
        <end position="209"/>
    </location>
</feature>
<organism evidence="2 3">
    <name type="scientific">Dermatophagoides pteronyssinus</name>
    <name type="common">European house dust mite</name>
    <dbReference type="NCBI Taxonomy" id="6956"/>
    <lineage>
        <taxon>Eukaryota</taxon>
        <taxon>Metazoa</taxon>
        <taxon>Ecdysozoa</taxon>
        <taxon>Arthropoda</taxon>
        <taxon>Chelicerata</taxon>
        <taxon>Arachnida</taxon>
        <taxon>Acari</taxon>
        <taxon>Acariformes</taxon>
        <taxon>Sarcoptiformes</taxon>
        <taxon>Astigmata</taxon>
        <taxon>Psoroptidia</taxon>
        <taxon>Analgoidea</taxon>
        <taxon>Pyroglyphidae</taxon>
        <taxon>Dermatophagoidinae</taxon>
        <taxon>Dermatophagoides</taxon>
    </lineage>
</organism>
<proteinExistence type="predicted"/>
<keyword evidence="3" id="KW-1185">Reference proteome</keyword>
<evidence type="ECO:0000259" key="1">
    <source>
        <dbReference type="PROSITE" id="PS50879"/>
    </source>
</evidence>
<gene>
    <name evidence="2" type="ORF">DERP_014278</name>
</gene>